<accession>A0A0F9FX56</accession>
<dbReference type="Pfam" id="PF16510">
    <property type="entry name" value="P22_portal"/>
    <property type="match status" value="1"/>
</dbReference>
<gene>
    <name evidence="1" type="ORF">LCGC14_1981140</name>
</gene>
<name>A0A0F9FX56_9ZZZZ</name>
<reference evidence="1" key="1">
    <citation type="journal article" date="2015" name="Nature">
        <title>Complex archaea that bridge the gap between prokaryotes and eukaryotes.</title>
        <authorList>
            <person name="Spang A."/>
            <person name="Saw J.H."/>
            <person name="Jorgensen S.L."/>
            <person name="Zaremba-Niedzwiedzka K."/>
            <person name="Martijn J."/>
            <person name="Lind A.E."/>
            <person name="van Eijk R."/>
            <person name="Schleper C."/>
            <person name="Guy L."/>
            <person name="Ettema T.J."/>
        </authorList>
    </citation>
    <scope>NUCLEOTIDE SEQUENCE</scope>
</reference>
<dbReference type="AlphaFoldDB" id="A0A0F9FX56"/>
<dbReference type="InterPro" id="IPR032427">
    <property type="entry name" value="P22_portal"/>
</dbReference>
<evidence type="ECO:0000313" key="1">
    <source>
        <dbReference type="EMBL" id="KKL82801.1"/>
    </source>
</evidence>
<protein>
    <submittedName>
        <fullName evidence="1">Uncharacterized protein</fullName>
    </submittedName>
</protein>
<organism evidence="1">
    <name type="scientific">marine sediment metagenome</name>
    <dbReference type="NCBI Taxonomy" id="412755"/>
    <lineage>
        <taxon>unclassified sequences</taxon>
        <taxon>metagenomes</taxon>
        <taxon>ecological metagenomes</taxon>
    </lineage>
</organism>
<dbReference type="EMBL" id="LAZR01022170">
    <property type="protein sequence ID" value="KKL82801.1"/>
    <property type="molecule type" value="Genomic_DNA"/>
</dbReference>
<proteinExistence type="predicted"/>
<comment type="caution">
    <text evidence="1">The sequence shown here is derived from an EMBL/GenBank/DDBJ whole genome shotgun (WGS) entry which is preliminary data.</text>
</comment>
<sequence>MARQQKKKKVKSINLWRKRIEFASEVWENAERRHGWHRFVDYFNNRYHEHIHVDIPVSSINKVYAFVKTAVASLYFRDPHITINAKQANGTKSAVIKEQAINYYWREKNIKRQMRKAIGEAKLVGFSYMKIGYDADIRSKTVAGEVRESVVAEDFWAIHIPHTNILYDTECVDPLHDARWVVHWFLKPTKYLQETYPNLEIKPTADINKHHHAHRPGSRARLSKTDAEQTKVFEIWDKDSQTKYLMCDGCDKWLEDPIQAEEEGMIGPLKIEGFPIVMLRFSDIYDNTVDNFPVGEVEVWEEQLGEKIKLRSMQLNHIKRYSRQTWVAKGLLDEAMMNKYELVDYIYFLLD</sequence>